<reference evidence="2 3" key="1">
    <citation type="submission" date="2016-10" db="EMBL/GenBank/DDBJ databases">
        <authorList>
            <person name="de Groot N.N."/>
        </authorList>
    </citation>
    <scope>NUCLEOTIDE SEQUENCE [LARGE SCALE GENOMIC DNA]</scope>
    <source>
        <strain evidence="2 3">DSM 26880</strain>
    </source>
</reference>
<dbReference type="OrthoDB" id="7956241at2"/>
<evidence type="ECO:0000313" key="3">
    <source>
        <dbReference type="Proteomes" id="UP000199286"/>
    </source>
</evidence>
<keyword evidence="1" id="KW-0732">Signal</keyword>
<proteinExistence type="predicted"/>
<dbReference type="AlphaFoldDB" id="A0A1H3EWJ0"/>
<gene>
    <name evidence="2" type="ORF">SAMN05444340_10128</name>
</gene>
<evidence type="ECO:0008006" key="4">
    <source>
        <dbReference type="Google" id="ProtNLM"/>
    </source>
</evidence>
<sequence>MARLKTYILACATFLSAIAIGYAMQAQERAAQLARVDASFELEDVEMTSARRGTPGLPEDSPLAARLSHMRVALQATGGDPERSRLSQVAPNPAGSCDLSMQAEPAAGAMISVMLSAPCHAGERVTLHHQGLMVTELVQADGTLAVMIPALSEAATVMAEFADGAGASASAEISSLIFYDRVAVQWRGAAGLQLHAREYGSDYFQPGHVWAAASGDLGATARGEGGFLVRLGLEDSSDALMAEVYTFPTGTAARAGDVDLSVEVEVTEQNCNRTIVAQTFQQHEGGRLRVQDLEMPIPDCDRAGYFLVLKNLVQDLTIASR</sequence>
<feature type="signal peptide" evidence="1">
    <location>
        <begin position="1"/>
        <end position="25"/>
    </location>
</feature>
<dbReference type="RefSeq" id="WP_089877418.1">
    <property type="nucleotide sequence ID" value="NZ_FNPF01000001.1"/>
</dbReference>
<organism evidence="2 3">
    <name type="scientific">Citreimonas salinaria</name>
    <dbReference type="NCBI Taxonomy" id="321339"/>
    <lineage>
        <taxon>Bacteria</taxon>
        <taxon>Pseudomonadati</taxon>
        <taxon>Pseudomonadota</taxon>
        <taxon>Alphaproteobacteria</taxon>
        <taxon>Rhodobacterales</taxon>
        <taxon>Roseobacteraceae</taxon>
        <taxon>Citreimonas</taxon>
    </lineage>
</organism>
<protein>
    <recommendedName>
        <fullName evidence="4">Translocase</fullName>
    </recommendedName>
</protein>
<feature type="chain" id="PRO_5011569915" description="Translocase" evidence="1">
    <location>
        <begin position="26"/>
        <end position="321"/>
    </location>
</feature>
<name>A0A1H3EWJ0_9RHOB</name>
<dbReference type="Proteomes" id="UP000199286">
    <property type="component" value="Unassembled WGS sequence"/>
</dbReference>
<keyword evidence="3" id="KW-1185">Reference proteome</keyword>
<evidence type="ECO:0000313" key="2">
    <source>
        <dbReference type="EMBL" id="SDX82927.1"/>
    </source>
</evidence>
<evidence type="ECO:0000256" key="1">
    <source>
        <dbReference type="SAM" id="SignalP"/>
    </source>
</evidence>
<accession>A0A1H3EWJ0</accession>
<dbReference type="STRING" id="321339.SAMN05444340_10128"/>
<dbReference type="EMBL" id="FNPF01000001">
    <property type="protein sequence ID" value="SDX82927.1"/>
    <property type="molecule type" value="Genomic_DNA"/>
</dbReference>